<evidence type="ECO:0000313" key="1">
    <source>
        <dbReference type="EMBL" id="MBB5138610.1"/>
    </source>
</evidence>
<evidence type="ECO:0000313" key="2">
    <source>
        <dbReference type="Proteomes" id="UP000578449"/>
    </source>
</evidence>
<dbReference type="AlphaFoldDB" id="A0A840PLU6"/>
<gene>
    <name evidence="1" type="ORF">HNP84_008364</name>
</gene>
<accession>A0A840PLU6</accession>
<dbReference type="Pfam" id="PF05120">
    <property type="entry name" value="GvpG"/>
    <property type="match status" value="1"/>
</dbReference>
<dbReference type="Proteomes" id="UP000578449">
    <property type="component" value="Unassembled WGS sequence"/>
</dbReference>
<organism evidence="1 2">
    <name type="scientific">Thermocatellispora tengchongensis</name>
    <dbReference type="NCBI Taxonomy" id="1073253"/>
    <lineage>
        <taxon>Bacteria</taxon>
        <taxon>Bacillati</taxon>
        <taxon>Actinomycetota</taxon>
        <taxon>Actinomycetes</taxon>
        <taxon>Streptosporangiales</taxon>
        <taxon>Streptosporangiaceae</taxon>
        <taxon>Thermocatellispora</taxon>
    </lineage>
</organism>
<evidence type="ECO:0008006" key="3">
    <source>
        <dbReference type="Google" id="ProtNLM"/>
    </source>
</evidence>
<proteinExistence type="predicted"/>
<protein>
    <recommendedName>
        <fullName evidence="3">Gas vesicle protein G</fullName>
    </recommendedName>
</protein>
<name>A0A840PLU6_9ACTN</name>
<sequence>MTMILGFPLAPIRGVIKLGELLQEQVERELRDPAAVRRRLEEIEQARAAGRISAEEEAEAVNRVLRGMQT</sequence>
<reference evidence="1 2" key="1">
    <citation type="submission" date="2020-08" db="EMBL/GenBank/DDBJ databases">
        <title>Genomic Encyclopedia of Type Strains, Phase IV (KMG-IV): sequencing the most valuable type-strain genomes for metagenomic binning, comparative biology and taxonomic classification.</title>
        <authorList>
            <person name="Goeker M."/>
        </authorList>
    </citation>
    <scope>NUCLEOTIDE SEQUENCE [LARGE SCALE GENOMIC DNA]</scope>
    <source>
        <strain evidence="1 2">DSM 45615</strain>
    </source>
</reference>
<keyword evidence="2" id="KW-1185">Reference proteome</keyword>
<dbReference type="EMBL" id="JACHGN010000024">
    <property type="protein sequence ID" value="MBB5138610.1"/>
    <property type="molecule type" value="Genomic_DNA"/>
</dbReference>
<dbReference type="RefSeq" id="WP_246519311.1">
    <property type="nucleotide sequence ID" value="NZ_BAABIX010000025.1"/>
</dbReference>
<comment type="caution">
    <text evidence="1">The sequence shown here is derived from an EMBL/GenBank/DDBJ whole genome shotgun (WGS) entry which is preliminary data.</text>
</comment>
<dbReference type="InterPro" id="IPR007804">
    <property type="entry name" value="GvpG"/>
</dbReference>